<reference evidence="1" key="1">
    <citation type="journal article" date="2014" name="Front. Microbiol.">
        <title>High frequency of phylogenetically diverse reductive dehalogenase-homologous genes in deep subseafloor sedimentary metagenomes.</title>
        <authorList>
            <person name="Kawai M."/>
            <person name="Futagami T."/>
            <person name="Toyoda A."/>
            <person name="Takaki Y."/>
            <person name="Nishi S."/>
            <person name="Hori S."/>
            <person name="Arai W."/>
            <person name="Tsubouchi T."/>
            <person name="Morono Y."/>
            <person name="Uchiyama I."/>
            <person name="Ito T."/>
            <person name="Fujiyama A."/>
            <person name="Inagaki F."/>
            <person name="Takami H."/>
        </authorList>
    </citation>
    <scope>NUCLEOTIDE SEQUENCE</scope>
    <source>
        <strain evidence="1">Expedition CK06-06</strain>
    </source>
</reference>
<protein>
    <submittedName>
        <fullName evidence="1">Uncharacterized protein</fullName>
    </submittedName>
</protein>
<name>X1GJ10_9ZZZZ</name>
<evidence type="ECO:0000313" key="1">
    <source>
        <dbReference type="EMBL" id="GAH44840.1"/>
    </source>
</evidence>
<organism evidence="1">
    <name type="scientific">marine sediment metagenome</name>
    <dbReference type="NCBI Taxonomy" id="412755"/>
    <lineage>
        <taxon>unclassified sequences</taxon>
        <taxon>metagenomes</taxon>
        <taxon>ecological metagenomes</taxon>
    </lineage>
</organism>
<accession>X1GJ10</accession>
<comment type="caution">
    <text evidence="1">The sequence shown here is derived from an EMBL/GenBank/DDBJ whole genome shotgun (WGS) entry which is preliminary data.</text>
</comment>
<dbReference type="AlphaFoldDB" id="X1GJ10"/>
<proteinExistence type="predicted"/>
<gene>
    <name evidence="1" type="ORF">S03H2_17034</name>
</gene>
<sequence length="88" mass="9437">MPKGVNKARIPIGATTNGLHGKKYLVVLNGESSAIPSPPLVKASSMPCELLTPKKNSQINHHLFEDTGGFRNAKSITVELNKNAKNSE</sequence>
<dbReference type="EMBL" id="BARU01008758">
    <property type="protein sequence ID" value="GAH44840.1"/>
    <property type="molecule type" value="Genomic_DNA"/>
</dbReference>